<comment type="caution">
    <text evidence="7">The sequence shown here is derived from an EMBL/GenBank/DDBJ whole genome shotgun (WGS) entry which is preliminary data.</text>
</comment>
<name>A0A829YK47_9GAMM</name>
<feature type="signal peptide" evidence="5">
    <location>
        <begin position="1"/>
        <end position="29"/>
    </location>
</feature>
<comment type="subcellular location">
    <subcellularLocation>
        <location evidence="1">Cell outer membrane</location>
    </subcellularLocation>
</comment>
<proteinExistence type="predicted"/>
<evidence type="ECO:0000259" key="6">
    <source>
        <dbReference type="SMART" id="SM00965"/>
    </source>
</evidence>
<protein>
    <submittedName>
        <fullName evidence="7">TonB-dependent receptor</fullName>
    </submittedName>
</protein>
<dbReference type="SUPFAM" id="SSF56935">
    <property type="entry name" value="Porins"/>
    <property type="match status" value="1"/>
</dbReference>
<keyword evidence="8" id="KW-1185">Reference proteome</keyword>
<dbReference type="SMART" id="SM00965">
    <property type="entry name" value="STN"/>
    <property type="match status" value="1"/>
</dbReference>
<keyword evidence="4" id="KW-0998">Cell outer membrane</keyword>
<keyword evidence="7" id="KW-0675">Receptor</keyword>
<dbReference type="Pfam" id="PF07715">
    <property type="entry name" value="Plug"/>
    <property type="match status" value="1"/>
</dbReference>
<dbReference type="NCBIfam" id="TIGR01782">
    <property type="entry name" value="TonB-Xanth-Caul"/>
    <property type="match status" value="1"/>
</dbReference>
<evidence type="ECO:0000256" key="5">
    <source>
        <dbReference type="SAM" id="SignalP"/>
    </source>
</evidence>
<dbReference type="InterPro" id="IPR010104">
    <property type="entry name" value="TonB_rcpt_bac"/>
</dbReference>
<reference evidence="8" key="1">
    <citation type="submission" date="2020-01" db="EMBL/GenBank/DDBJ databases">
        <title>'Steroidobacter agaridevorans' sp. nov., agar-degrading bacteria isolated from rhizosphere soils.</title>
        <authorList>
            <person name="Ikenaga M."/>
            <person name="Kataoka M."/>
            <person name="Murouchi A."/>
            <person name="Katsuragi S."/>
            <person name="Sakai M."/>
        </authorList>
    </citation>
    <scope>NUCLEOTIDE SEQUENCE [LARGE SCALE GENOMIC DNA]</scope>
    <source>
        <strain evidence="8">YU21-B</strain>
    </source>
</reference>
<evidence type="ECO:0000256" key="4">
    <source>
        <dbReference type="ARBA" id="ARBA00023237"/>
    </source>
</evidence>
<keyword evidence="5" id="KW-0732">Signal</keyword>
<dbReference type="InterPro" id="IPR011662">
    <property type="entry name" value="Secretin/TonB_short_N"/>
</dbReference>
<organism evidence="7 8">
    <name type="scientific">Steroidobacter agaridevorans</name>
    <dbReference type="NCBI Taxonomy" id="2695856"/>
    <lineage>
        <taxon>Bacteria</taxon>
        <taxon>Pseudomonadati</taxon>
        <taxon>Pseudomonadota</taxon>
        <taxon>Gammaproteobacteria</taxon>
        <taxon>Steroidobacterales</taxon>
        <taxon>Steroidobacteraceae</taxon>
        <taxon>Steroidobacter</taxon>
    </lineage>
</organism>
<dbReference type="GO" id="GO:0009279">
    <property type="term" value="C:cell outer membrane"/>
    <property type="evidence" value="ECO:0007669"/>
    <property type="project" value="UniProtKB-SubCell"/>
</dbReference>
<dbReference type="Gene3D" id="2.170.130.10">
    <property type="entry name" value="TonB-dependent receptor, plug domain"/>
    <property type="match status" value="1"/>
</dbReference>
<dbReference type="InterPro" id="IPR012910">
    <property type="entry name" value="Plug_dom"/>
</dbReference>
<dbReference type="Gene3D" id="3.55.50.30">
    <property type="match status" value="1"/>
</dbReference>
<feature type="chain" id="PRO_5032414882" evidence="5">
    <location>
        <begin position="30"/>
        <end position="1210"/>
    </location>
</feature>
<keyword evidence="3" id="KW-0472">Membrane</keyword>
<keyword evidence="2" id="KW-0813">Transport</keyword>
<dbReference type="Proteomes" id="UP000445000">
    <property type="component" value="Unassembled WGS sequence"/>
</dbReference>
<feature type="domain" description="Secretin/TonB short N-terminal" evidence="6">
    <location>
        <begin position="56"/>
        <end position="107"/>
    </location>
</feature>
<evidence type="ECO:0000313" key="7">
    <source>
        <dbReference type="EMBL" id="GFE82886.1"/>
    </source>
</evidence>
<dbReference type="PANTHER" id="PTHR40980">
    <property type="entry name" value="PLUG DOMAIN-CONTAINING PROTEIN"/>
    <property type="match status" value="1"/>
</dbReference>
<dbReference type="Gene3D" id="2.40.170.20">
    <property type="entry name" value="TonB-dependent receptor, beta-barrel domain"/>
    <property type="match status" value="1"/>
</dbReference>
<evidence type="ECO:0000256" key="1">
    <source>
        <dbReference type="ARBA" id="ARBA00004442"/>
    </source>
</evidence>
<dbReference type="EMBL" id="BLJN01000005">
    <property type="protein sequence ID" value="GFE82886.1"/>
    <property type="molecule type" value="Genomic_DNA"/>
</dbReference>
<sequence>MSKLSGALRVAVRCAVALAAVSAFGVAVAQQSAVTIRIEAQSVDAALRELSRQTNTNILFSPAAVQGLRSTSINAVMTAEEAARALTAGTDLEIVRDLTGALIVRRRSISKASFDDLNPADFEVDLDTELEEVIVVGVRRALETAREIKRDADTFVDSVTATDIGSFPDKSVAEALQRVAGITVSRLQSNDDSTHFSAEPAGVLIRGLTFVRTEFNGRDSFSADGYRGLNFNDISPELMAGVDVYKNQTAEMIEGGIAGTVNLRTRLPLDSPSRVFSVTARANYGDRSDDTTYEGSGIYADVWNTAIGRFGLLANYAYSQVKTQTEGVIMQRIGAFCDSGNSDASGNAIVAADGSVPCASTPYGGSGWRYVPSQLNFSEVLYDRVRHGASAALQFESSDRRWLATAQYMDSQYDNAWGERSSNLSFFSLWAAPGYSPQSTAVIAPADGTPAFTFGPDGMLQSGVLTQPTGDWLGGSTAGNLAYGSAVPGLPFVNYCGPQPDGSPSACSTQRQGIYVGNEARNFDHAEGTRDVSFNLRWNATDRLRATFDIQRIDAETNNYDMLVANRTMANAKYSTHRDGTPRIELQPGSNVNYAPGFLANPHNYYLQFVQDHLEDNEARATALRSDLEYRVGRTWLEALTFGARHADRKQRVRYSIYNWSPIAAPSLCNGPAFNIDNSQAAPYPAACGEPGRMFQGYGEGIWEVDGLGDFYDGQVFANGPMVFMNRETLLDRQRHIDALSGATTGSPMAWTPLCQRVGNTEGCFIDSEVLDVEERTKAVYAMLRFGGENATVFGIGVRGNIGLRYARTAVSSDGAVAFPVSTWYQTAAATPCNSPLVGDDVTHLSCWLTPGLLAFSNGAGIENDLKRSHDNLLPSLNVRFRLNANQYVRFGASRSLSRPDFGLLRNYVRVESPLIDTSADSPYVIYRSPDAPRTPENVAGYRFVFHSDSGFGGLAPITADNFDMAYEHYWGRSNSFSLGLFHKRLNGSIAYGEFERQFENNGTTQTVIVRGPRNGAGGGTLDGVEVAFQTFFDFLPRPWDGFGVQLNYTHVTQSGIDNSNLAVQPGYTPGGTIAFGGGLQGNDEIIDSHRLAGISDDSYNIVALYERGPVGVRLAYSWRSEFLTNNLDCCIGLPMWQKAGGYLDGSIRFQVGNNVELSLDGSNLLDRTIVSQQQLFGDSALTPGAGPVRRDSAWIRSDRRFQLGFRFKY</sequence>
<dbReference type="PANTHER" id="PTHR40980:SF3">
    <property type="entry name" value="TONB-DEPENDENT RECEPTOR-LIKE BETA-BARREL DOMAIN-CONTAINING PROTEIN"/>
    <property type="match status" value="1"/>
</dbReference>
<dbReference type="InterPro" id="IPR037066">
    <property type="entry name" value="Plug_dom_sf"/>
</dbReference>
<dbReference type="AlphaFoldDB" id="A0A829YK47"/>
<dbReference type="RefSeq" id="WP_202626894.1">
    <property type="nucleotide sequence ID" value="NZ_BLJN01000005.1"/>
</dbReference>
<evidence type="ECO:0000313" key="8">
    <source>
        <dbReference type="Proteomes" id="UP000445000"/>
    </source>
</evidence>
<gene>
    <name evidence="7" type="ORF">GCM10011487_48860</name>
</gene>
<evidence type="ECO:0000256" key="3">
    <source>
        <dbReference type="ARBA" id="ARBA00023136"/>
    </source>
</evidence>
<accession>A0A829YK47</accession>
<evidence type="ECO:0000256" key="2">
    <source>
        <dbReference type="ARBA" id="ARBA00022448"/>
    </source>
</evidence>
<dbReference type="InterPro" id="IPR036942">
    <property type="entry name" value="Beta-barrel_TonB_sf"/>
</dbReference>